<keyword evidence="3" id="KW-1185">Reference proteome</keyword>
<gene>
    <name evidence="2" type="ORF">IMG5_196050</name>
</gene>
<feature type="transmembrane region" description="Helical" evidence="1">
    <location>
        <begin position="121"/>
        <end position="139"/>
    </location>
</feature>
<name>G0R521_ICHMU</name>
<dbReference type="InParanoid" id="G0R521"/>
<reference evidence="2 3" key="1">
    <citation type="submission" date="2011-07" db="EMBL/GenBank/DDBJ databases">
        <authorList>
            <person name="Coyne R."/>
            <person name="Brami D."/>
            <person name="Johnson J."/>
            <person name="Hostetler J."/>
            <person name="Hannick L."/>
            <person name="Clark T."/>
            <person name="Cassidy-Hanley D."/>
            <person name="Inman J."/>
        </authorList>
    </citation>
    <scope>NUCLEOTIDE SEQUENCE [LARGE SCALE GENOMIC DNA]</scope>
    <source>
        <strain evidence="2 3">G5</strain>
    </source>
</reference>
<feature type="transmembrane region" description="Helical" evidence="1">
    <location>
        <begin position="215"/>
        <end position="232"/>
    </location>
</feature>
<dbReference type="EMBL" id="GL984360">
    <property type="protein sequence ID" value="EGR27423.1"/>
    <property type="molecule type" value="Genomic_DNA"/>
</dbReference>
<feature type="transmembrane region" description="Helical" evidence="1">
    <location>
        <begin position="97"/>
        <end position="114"/>
    </location>
</feature>
<protein>
    <recommendedName>
        <fullName evidence="4">Transmembrane protein</fullName>
    </recommendedName>
</protein>
<dbReference type="Proteomes" id="UP000008983">
    <property type="component" value="Unassembled WGS sequence"/>
</dbReference>
<sequence length="293" mass="35304">MNSKQLDYQFYSNNENQIKIYKKKLLLVVIFVSIILIFIMLERLFYGLILQKENSMISLVQDKLNLQQIINKDNNYIRKFNSNFIFDSFCHLNTFKYSFLLFTVYIAIFFICIDPEIAIKVGYLTLYMYYCIICLQLIYEGPRPFWNSNNNKENINKEQKNIFVNTITTPVCLRSFGHPSKYIFISMFIGFYSIYCYEQKKREENKDYSLKKLKLLLGCVFLILVFQNFQLVKTTQQTWAQESFIFQFYTLQQFFRIKIQIIQSLNHLFNKGLPKNIFSIGFQWQLYQLFLQL</sequence>
<evidence type="ECO:0008006" key="4">
    <source>
        <dbReference type="Google" id="ProtNLM"/>
    </source>
</evidence>
<keyword evidence="1" id="KW-1133">Transmembrane helix</keyword>
<organism evidence="2 3">
    <name type="scientific">Ichthyophthirius multifiliis</name>
    <name type="common">White spot disease agent</name>
    <name type="synonym">Ich</name>
    <dbReference type="NCBI Taxonomy" id="5932"/>
    <lineage>
        <taxon>Eukaryota</taxon>
        <taxon>Sar</taxon>
        <taxon>Alveolata</taxon>
        <taxon>Ciliophora</taxon>
        <taxon>Intramacronucleata</taxon>
        <taxon>Oligohymenophorea</taxon>
        <taxon>Hymenostomatida</taxon>
        <taxon>Ophryoglenina</taxon>
        <taxon>Ichthyophthirius</taxon>
    </lineage>
</organism>
<evidence type="ECO:0000313" key="3">
    <source>
        <dbReference type="Proteomes" id="UP000008983"/>
    </source>
</evidence>
<dbReference type="GeneID" id="14903488"/>
<dbReference type="eggNOG" id="ENOG502SPBU">
    <property type="taxonomic scope" value="Eukaryota"/>
</dbReference>
<accession>G0R521</accession>
<keyword evidence="1" id="KW-0812">Transmembrane</keyword>
<dbReference type="AlphaFoldDB" id="G0R521"/>
<evidence type="ECO:0000256" key="1">
    <source>
        <dbReference type="SAM" id="Phobius"/>
    </source>
</evidence>
<dbReference type="OrthoDB" id="326577at2759"/>
<keyword evidence="1" id="KW-0472">Membrane</keyword>
<feature type="transmembrane region" description="Helical" evidence="1">
    <location>
        <begin position="25"/>
        <end position="46"/>
    </location>
</feature>
<feature type="transmembrane region" description="Helical" evidence="1">
    <location>
        <begin position="179"/>
        <end position="195"/>
    </location>
</feature>
<proteinExistence type="predicted"/>
<dbReference type="RefSeq" id="XP_004024333.1">
    <property type="nucleotide sequence ID" value="XM_004024284.1"/>
</dbReference>
<evidence type="ECO:0000313" key="2">
    <source>
        <dbReference type="EMBL" id="EGR27423.1"/>
    </source>
</evidence>